<feature type="compositionally biased region" description="Pro residues" evidence="2">
    <location>
        <begin position="21"/>
        <end position="34"/>
    </location>
</feature>
<feature type="compositionally biased region" description="Polar residues" evidence="2">
    <location>
        <begin position="89"/>
        <end position="126"/>
    </location>
</feature>
<dbReference type="PROSITE" id="PS00028">
    <property type="entry name" value="ZINC_FINGER_C2H2_1"/>
    <property type="match status" value="2"/>
</dbReference>
<accession>A0A4U0XJF4</accession>
<dbReference type="Proteomes" id="UP000309340">
    <property type="component" value="Unassembled WGS sequence"/>
</dbReference>
<feature type="domain" description="C2H2-type" evidence="3">
    <location>
        <begin position="190"/>
        <end position="220"/>
    </location>
</feature>
<evidence type="ECO:0000256" key="1">
    <source>
        <dbReference type="PROSITE-ProRule" id="PRU00042"/>
    </source>
</evidence>
<feature type="compositionally biased region" description="Gly residues" evidence="2">
    <location>
        <begin position="1029"/>
        <end position="1038"/>
    </location>
</feature>
<dbReference type="OrthoDB" id="3943769at2759"/>
<gene>
    <name evidence="4" type="ORF">B0A55_06138</name>
</gene>
<dbReference type="Gene3D" id="3.30.160.60">
    <property type="entry name" value="Classic Zinc Finger"/>
    <property type="match status" value="1"/>
</dbReference>
<dbReference type="InterPro" id="IPR013087">
    <property type="entry name" value="Znf_C2H2_type"/>
</dbReference>
<feature type="region of interest" description="Disordered" evidence="2">
    <location>
        <begin position="240"/>
        <end position="326"/>
    </location>
</feature>
<proteinExistence type="predicted"/>
<evidence type="ECO:0000313" key="4">
    <source>
        <dbReference type="EMBL" id="TKA77260.1"/>
    </source>
</evidence>
<feature type="region of interest" description="Disordered" evidence="2">
    <location>
        <begin position="946"/>
        <end position="983"/>
    </location>
</feature>
<feature type="compositionally biased region" description="Basic and acidic residues" evidence="2">
    <location>
        <begin position="79"/>
        <end position="88"/>
    </location>
</feature>
<feature type="compositionally biased region" description="Basic and acidic residues" evidence="2">
    <location>
        <begin position="1051"/>
        <end position="1068"/>
    </location>
</feature>
<keyword evidence="5" id="KW-1185">Reference proteome</keyword>
<feature type="compositionally biased region" description="Acidic residues" evidence="2">
    <location>
        <begin position="767"/>
        <end position="777"/>
    </location>
</feature>
<feature type="region of interest" description="Disordered" evidence="2">
    <location>
        <begin position="1"/>
        <end position="140"/>
    </location>
</feature>
<dbReference type="AlphaFoldDB" id="A0A4U0XJF4"/>
<feature type="compositionally biased region" description="Basic residues" evidence="2">
    <location>
        <begin position="1"/>
        <end position="17"/>
    </location>
</feature>
<sequence length="1119" mass="124476">MARVKRQAHGPLKRKRSPTPSVTPPKPFAPPPHNPKSVIVRKSTVQNPVRIRILPPRKVREKVPAEVDEDSEFEPVEETPIKNTKESASKVTQESSPKLSEDSPANVNQDSPAKTPKDFSTTTRESSPFPVERNSAAADTSNKRLLKCPVIGCTKTYPSRYSLSVHQFSDHKEKGQSIGRLTFDAETKLYKCLVTRCQKTYRSANGVKYHLINVHRHEQPEQPAMSNEEKLAMFRAERDFTMPVSEDQIETAEPKKRGRSKKAQPAANSPADEDSIRVQHTVAGGSAESSPLSDVGSLSINAPPKTNPSANRGLARKGKEPARNMPAPRDIVMINTDEPEYEDEDVDEGSIDYNDHTLSEHELDPMDDAPVDVIALDDDTDDDEAPVPDHMKKKYKDREEANQLALSHSPWKVEGFGLAERATLEVMYCDVQMTPIQGSWETTEAYQFHKDKEMLRYLVDFPLGQWLLPKEHAQAAYMRLLERSRWRELGIRVYGGQGVPQSTPSSMYNQNGRPANMAAPWMPAYGTPTPYNGNRAPSMPHQQMQMPQRPPLGPAMPPPNHVLPSQQHAASGVGYPTPHQYPHPQLMMGPPQPPQPHYGGSYNNQHAQHGGYANSLPAYPGMAGGPQGIMPAGMHGHGHGRGNRKKKSPAAQSPGPTPPYPVRDRPAERKKFNKTGKRNVRKQAEAEEFPWHRELDFMALKHVLPLHRWNTNEYDPNILDAMAAVRVQNGPIILKIDQELADKQKNSRNRKKGVSDTPNRGIITGEDTGDNDSDEEDAGKGTLTKRKNENIGGDPYYSGNFSFVKEADRLKALEFSFKTPDDLLDAAEQVTDPHSRAALREACKKVMICWNPGKKGATEQLEQAVFRAYDTLITREQYDRTLILTKRAAECIVDFCPDLLWRETLLRMVAEAGYGNTDIRNRFCYNGCYADKATITKRIAAALGQKQVNQPRKKDMQAAEDSGEPGSSSKLGRRRGLEAKTKGERYLEGEKEWHDGNKKDFDDYVRFFGLRPGSGYLRKPKAGEKRRMSGGGSGGAGGEEMEMEDTVGGASREDSSSGRDVKRARTEETAASPGTMSEEAAESGSPEVEDEEEDEQDEGDDDEDAVSEQSDGVLDEIED</sequence>
<dbReference type="GO" id="GO:0008270">
    <property type="term" value="F:zinc ion binding"/>
    <property type="evidence" value="ECO:0007669"/>
    <property type="project" value="UniProtKB-KW"/>
</dbReference>
<organism evidence="4 5">
    <name type="scientific">Friedmanniomyces simplex</name>
    <dbReference type="NCBI Taxonomy" id="329884"/>
    <lineage>
        <taxon>Eukaryota</taxon>
        <taxon>Fungi</taxon>
        <taxon>Dikarya</taxon>
        <taxon>Ascomycota</taxon>
        <taxon>Pezizomycotina</taxon>
        <taxon>Dothideomycetes</taxon>
        <taxon>Dothideomycetidae</taxon>
        <taxon>Mycosphaerellales</taxon>
        <taxon>Teratosphaeriaceae</taxon>
        <taxon>Friedmanniomyces</taxon>
    </lineage>
</organism>
<evidence type="ECO:0000256" key="2">
    <source>
        <dbReference type="SAM" id="MobiDB-lite"/>
    </source>
</evidence>
<feature type="compositionally biased region" description="Basic residues" evidence="2">
    <location>
        <begin position="636"/>
        <end position="648"/>
    </location>
</feature>
<keyword evidence="1" id="KW-0479">Metal-binding</keyword>
<dbReference type="EMBL" id="NAJQ01000142">
    <property type="protein sequence ID" value="TKA77260.1"/>
    <property type="molecule type" value="Genomic_DNA"/>
</dbReference>
<feature type="region of interest" description="Disordered" evidence="2">
    <location>
        <begin position="1015"/>
        <end position="1119"/>
    </location>
</feature>
<protein>
    <recommendedName>
        <fullName evidence="3">C2H2-type domain-containing protein</fullName>
    </recommendedName>
</protein>
<feature type="compositionally biased region" description="Acidic residues" evidence="2">
    <location>
        <begin position="66"/>
        <end position="77"/>
    </location>
</feature>
<reference evidence="4 5" key="1">
    <citation type="submission" date="2017-03" db="EMBL/GenBank/DDBJ databases">
        <title>Genomes of endolithic fungi from Antarctica.</title>
        <authorList>
            <person name="Coleine C."/>
            <person name="Masonjones S."/>
            <person name="Stajich J.E."/>
        </authorList>
    </citation>
    <scope>NUCLEOTIDE SEQUENCE [LARGE SCALE GENOMIC DNA]</scope>
    <source>
        <strain evidence="4 5">CCFEE 5184</strain>
    </source>
</reference>
<name>A0A4U0XJF4_9PEZI</name>
<feature type="region of interest" description="Disordered" evidence="2">
    <location>
        <begin position="744"/>
        <end position="789"/>
    </location>
</feature>
<evidence type="ECO:0000313" key="5">
    <source>
        <dbReference type="Proteomes" id="UP000309340"/>
    </source>
</evidence>
<dbReference type="STRING" id="329884.A0A4U0XJF4"/>
<dbReference type="SMART" id="SM00355">
    <property type="entry name" value="ZnF_C2H2"/>
    <property type="match status" value="2"/>
</dbReference>
<evidence type="ECO:0000259" key="3">
    <source>
        <dbReference type="PROSITE" id="PS50157"/>
    </source>
</evidence>
<comment type="caution">
    <text evidence="4">The sequence shown here is derived from an EMBL/GenBank/DDBJ whole genome shotgun (WGS) entry which is preliminary data.</text>
</comment>
<feature type="compositionally biased region" description="Polar residues" evidence="2">
    <location>
        <begin position="287"/>
        <end position="300"/>
    </location>
</feature>
<feature type="region of interest" description="Disordered" evidence="2">
    <location>
        <begin position="540"/>
        <end position="684"/>
    </location>
</feature>
<dbReference type="PROSITE" id="PS50157">
    <property type="entry name" value="ZINC_FINGER_C2H2_2"/>
    <property type="match status" value="1"/>
</dbReference>
<feature type="compositionally biased region" description="Pro residues" evidence="2">
    <location>
        <begin position="548"/>
        <end position="561"/>
    </location>
</feature>
<feature type="compositionally biased region" description="Basic residues" evidence="2">
    <location>
        <begin position="671"/>
        <end position="681"/>
    </location>
</feature>
<keyword evidence="1" id="KW-0862">Zinc</keyword>
<keyword evidence="1" id="KW-0863">Zinc-finger</keyword>
<feature type="compositionally biased region" description="Acidic residues" evidence="2">
    <location>
        <begin position="1087"/>
        <end position="1106"/>
    </location>
</feature>